<evidence type="ECO:0000313" key="3">
    <source>
        <dbReference type="Proteomes" id="UP001152799"/>
    </source>
</evidence>
<evidence type="ECO:0000313" key="2">
    <source>
        <dbReference type="EMBL" id="CAG9766246.1"/>
    </source>
</evidence>
<feature type="compositionally biased region" description="Polar residues" evidence="1">
    <location>
        <begin position="44"/>
        <end position="56"/>
    </location>
</feature>
<feature type="region of interest" description="Disordered" evidence="1">
    <location>
        <begin position="37"/>
        <end position="163"/>
    </location>
</feature>
<name>A0A9N9MJU8_9CUCU</name>
<accession>A0A9N9MJU8</accession>
<dbReference type="Proteomes" id="UP001152799">
    <property type="component" value="Chromosome 3"/>
</dbReference>
<evidence type="ECO:0000256" key="1">
    <source>
        <dbReference type="SAM" id="MobiDB-lite"/>
    </source>
</evidence>
<sequence>MDGDFCELLRCCCECGLCIGLCCLCCRDNDSNQRRDPFYPVGPASTTIIQTQPNSHPTYPIDGIPPGGGYGGGNPYPPSMPMPQPQPGYPPHSGAPYPPPGGAPYPPGPVPGGYPPAGYPPGPGYQAQPPPYDVAVSMPPPQPYPPQPEGYVKQAPYNPHYQN</sequence>
<protein>
    <submittedName>
        <fullName evidence="2">Uncharacterized protein</fullName>
    </submittedName>
</protein>
<organism evidence="2 3">
    <name type="scientific">Ceutorhynchus assimilis</name>
    <name type="common">cabbage seed weevil</name>
    <dbReference type="NCBI Taxonomy" id="467358"/>
    <lineage>
        <taxon>Eukaryota</taxon>
        <taxon>Metazoa</taxon>
        <taxon>Ecdysozoa</taxon>
        <taxon>Arthropoda</taxon>
        <taxon>Hexapoda</taxon>
        <taxon>Insecta</taxon>
        <taxon>Pterygota</taxon>
        <taxon>Neoptera</taxon>
        <taxon>Endopterygota</taxon>
        <taxon>Coleoptera</taxon>
        <taxon>Polyphaga</taxon>
        <taxon>Cucujiformia</taxon>
        <taxon>Curculionidae</taxon>
        <taxon>Ceutorhynchinae</taxon>
        <taxon>Ceutorhynchus</taxon>
    </lineage>
</organism>
<proteinExistence type="predicted"/>
<dbReference type="EMBL" id="OU892279">
    <property type="protein sequence ID" value="CAG9766246.1"/>
    <property type="molecule type" value="Genomic_DNA"/>
</dbReference>
<keyword evidence="3" id="KW-1185">Reference proteome</keyword>
<gene>
    <name evidence="2" type="ORF">CEUTPL_LOCUS6833</name>
</gene>
<dbReference type="AlphaFoldDB" id="A0A9N9MJU8"/>
<reference evidence="2" key="1">
    <citation type="submission" date="2022-01" db="EMBL/GenBank/DDBJ databases">
        <authorList>
            <person name="King R."/>
        </authorList>
    </citation>
    <scope>NUCLEOTIDE SEQUENCE</scope>
</reference>
<feature type="compositionally biased region" description="Gly residues" evidence="1">
    <location>
        <begin position="65"/>
        <end position="74"/>
    </location>
</feature>
<feature type="compositionally biased region" description="Pro residues" evidence="1">
    <location>
        <begin position="75"/>
        <end position="90"/>
    </location>
</feature>
<feature type="compositionally biased region" description="Pro residues" evidence="1">
    <location>
        <begin position="96"/>
        <end position="148"/>
    </location>
</feature>